<evidence type="ECO:0000256" key="5">
    <source>
        <dbReference type="ARBA" id="ARBA00022490"/>
    </source>
</evidence>
<dbReference type="InterPro" id="IPR008570">
    <property type="entry name" value="ESCRT-II_cplx_Vps25-sub"/>
</dbReference>
<dbReference type="STRING" id="1447872.A0A1J9PU59"/>
<dbReference type="VEuPathDB" id="FungiDB:AJ78_07825"/>
<evidence type="ECO:0000256" key="2">
    <source>
        <dbReference type="ARBA" id="ARBA00009674"/>
    </source>
</evidence>
<dbReference type="GO" id="GO:0005198">
    <property type="term" value="F:structural molecule activity"/>
    <property type="evidence" value="ECO:0007669"/>
    <property type="project" value="TreeGrafter"/>
</dbReference>
<dbReference type="InterPro" id="IPR036390">
    <property type="entry name" value="WH_DNA-bd_sf"/>
</dbReference>
<protein>
    <recommendedName>
        <fullName evidence="3">Vacuolar protein-sorting-associated protein 25</fullName>
    </recommendedName>
    <alternativeName>
        <fullName evidence="7">ESCRT-II complex subunit VPS25</fullName>
    </alternativeName>
</protein>
<dbReference type="GO" id="GO:0016236">
    <property type="term" value="P:macroautophagy"/>
    <property type="evidence" value="ECO:0007669"/>
    <property type="project" value="UniProtKB-ARBA"/>
</dbReference>
<organism evidence="9 10">
    <name type="scientific">Emergomyces pasteurianus Ep9510</name>
    <dbReference type="NCBI Taxonomy" id="1447872"/>
    <lineage>
        <taxon>Eukaryota</taxon>
        <taxon>Fungi</taxon>
        <taxon>Dikarya</taxon>
        <taxon>Ascomycota</taxon>
        <taxon>Pezizomycotina</taxon>
        <taxon>Eurotiomycetes</taxon>
        <taxon>Eurotiomycetidae</taxon>
        <taxon>Onygenales</taxon>
        <taxon>Ajellomycetaceae</taxon>
        <taxon>Emergomyces</taxon>
    </lineage>
</organism>
<dbReference type="Pfam" id="PF05871">
    <property type="entry name" value="ESCRT-II"/>
    <property type="match status" value="1"/>
</dbReference>
<comment type="similarity">
    <text evidence="2">Belongs to the VPS25 family.</text>
</comment>
<keyword evidence="5" id="KW-0963">Cytoplasm</keyword>
<feature type="compositionally biased region" description="Pro residues" evidence="8">
    <location>
        <begin position="1"/>
        <end position="11"/>
    </location>
</feature>
<evidence type="ECO:0000256" key="6">
    <source>
        <dbReference type="ARBA" id="ARBA00022927"/>
    </source>
</evidence>
<keyword evidence="10" id="KW-1185">Reference proteome</keyword>
<dbReference type="FunFam" id="1.10.10.10:FF:000141">
    <property type="entry name" value="vacuolar protein-sorting-associated protein 25"/>
    <property type="match status" value="1"/>
</dbReference>
<comment type="subcellular location">
    <subcellularLocation>
        <location evidence="1">Cytoplasm</location>
    </subcellularLocation>
</comment>
<dbReference type="PANTHER" id="PTHR13149:SF0">
    <property type="entry name" value="VACUOLAR PROTEIN-SORTING-ASSOCIATED PROTEIN 25"/>
    <property type="match status" value="1"/>
</dbReference>
<dbReference type="GO" id="GO:0042803">
    <property type="term" value="F:protein homodimerization activity"/>
    <property type="evidence" value="ECO:0007669"/>
    <property type="project" value="TreeGrafter"/>
</dbReference>
<evidence type="ECO:0000313" key="9">
    <source>
        <dbReference type="EMBL" id="OJD11403.1"/>
    </source>
</evidence>
<dbReference type="InterPro" id="IPR036388">
    <property type="entry name" value="WH-like_DNA-bd_sf"/>
</dbReference>
<dbReference type="GO" id="GO:0000814">
    <property type="term" value="C:ESCRT II complex"/>
    <property type="evidence" value="ECO:0007669"/>
    <property type="project" value="InterPro"/>
</dbReference>
<evidence type="ECO:0000256" key="8">
    <source>
        <dbReference type="SAM" id="MobiDB-lite"/>
    </source>
</evidence>
<evidence type="ECO:0000256" key="3">
    <source>
        <dbReference type="ARBA" id="ARBA00017934"/>
    </source>
</evidence>
<dbReference type="FunFam" id="1.10.10.570:FF:000003">
    <property type="entry name" value="Vacuolar protein-sorting-associated protein 25"/>
    <property type="match status" value="1"/>
</dbReference>
<dbReference type="GO" id="GO:0043328">
    <property type="term" value="P:protein transport to vacuole involved in ubiquitin-dependent protein catabolic process via the multivesicular body sorting pathway"/>
    <property type="evidence" value="ECO:0007669"/>
    <property type="project" value="TreeGrafter"/>
</dbReference>
<evidence type="ECO:0000256" key="4">
    <source>
        <dbReference type="ARBA" id="ARBA00022448"/>
    </source>
</evidence>
<feature type="compositionally biased region" description="Low complexity" evidence="8">
    <location>
        <begin position="48"/>
        <end position="64"/>
    </location>
</feature>
<dbReference type="OrthoDB" id="245150at2759"/>
<dbReference type="InterPro" id="IPR014041">
    <property type="entry name" value="ESCRT-II_cplx_Vps25-sub_N"/>
</dbReference>
<proteinExistence type="inferred from homology"/>
<accession>A0A1J9PU59</accession>
<evidence type="ECO:0000313" key="10">
    <source>
        <dbReference type="Proteomes" id="UP000182235"/>
    </source>
</evidence>
<feature type="region of interest" description="Disordered" evidence="8">
    <location>
        <begin position="1"/>
        <end position="25"/>
    </location>
</feature>
<evidence type="ECO:0000256" key="7">
    <source>
        <dbReference type="ARBA" id="ARBA00030094"/>
    </source>
</evidence>
<feature type="region of interest" description="Disordered" evidence="8">
    <location>
        <begin position="48"/>
        <end position="70"/>
    </location>
</feature>
<dbReference type="AlphaFoldDB" id="A0A1J9PU59"/>
<comment type="caution">
    <text evidence="9">The sequence shown here is derived from an EMBL/GenBank/DDBJ whole genome shotgun (WGS) entry which is preliminary data.</text>
</comment>
<keyword evidence="6" id="KW-0653">Protein transport</keyword>
<dbReference type="Proteomes" id="UP000182235">
    <property type="component" value="Unassembled WGS sequence"/>
</dbReference>
<dbReference type="PANTHER" id="PTHR13149">
    <property type="entry name" value="VACUOLAR PROTEIN SORTING-ASSOCIATED PROTEIN VPS25"/>
    <property type="match status" value="1"/>
</dbReference>
<keyword evidence="4" id="KW-0813">Transport</keyword>
<dbReference type="Gene3D" id="1.10.10.570">
    <property type="entry name" value="Winged helix' DNA-binding domain. Chain C. Domain 1"/>
    <property type="match status" value="1"/>
</dbReference>
<dbReference type="EMBL" id="LGRN01000551">
    <property type="protein sequence ID" value="OJD11403.1"/>
    <property type="molecule type" value="Genomic_DNA"/>
</dbReference>
<dbReference type="SUPFAM" id="SSF46785">
    <property type="entry name" value="Winged helix' DNA-binding domain"/>
    <property type="match status" value="2"/>
</dbReference>
<evidence type="ECO:0000256" key="1">
    <source>
        <dbReference type="ARBA" id="ARBA00004496"/>
    </source>
</evidence>
<name>A0A1J9PU59_9EURO</name>
<sequence>MTTSSPPPPSSGTPSSPSLFPANTNGPAATHFSAFSSSSLSAPLSAPVLAPKTTSTARTTSTTASPPPPPFKFPATYSFPPFFTLQPNTTTRLSQFQKWSALIQAWCRHHRIYRLSLIDAIDSPLFHNVELRKRLSLADARTVVDWMVRGEGAGGRAEWVGGESGGKAVAWIWWRTPEEWAGVLADWVEETAQKNTVLTLYELMEGEATISQEFHGMDPDVLAKSLNVLVKRGKAQVFGSEDSQGVKFF</sequence>
<gene>
    <name evidence="9" type="ORF">AJ78_07825</name>
</gene>
<dbReference type="Gene3D" id="1.10.10.10">
    <property type="entry name" value="Winged helix-like DNA-binding domain superfamily/Winged helix DNA-binding domain"/>
    <property type="match status" value="1"/>
</dbReference>
<reference evidence="9 10" key="1">
    <citation type="submission" date="2015-07" db="EMBL/GenBank/DDBJ databases">
        <title>Emmonsia species relationships and genome sequence.</title>
        <authorList>
            <consortium name="The Broad Institute Genomics Platform"/>
            <person name="Cuomo C.A."/>
            <person name="Munoz J.F."/>
            <person name="Imamovic A."/>
            <person name="Priest M.E."/>
            <person name="Young S."/>
            <person name="Clay O.K."/>
            <person name="McEwen J.G."/>
        </authorList>
    </citation>
    <scope>NUCLEOTIDE SEQUENCE [LARGE SCALE GENOMIC DNA]</scope>
    <source>
        <strain evidence="9 10">UAMH 9510</strain>
    </source>
</reference>